<dbReference type="EMBL" id="CP009451">
    <property type="protein sequence ID" value="AIR04390.1"/>
    <property type="molecule type" value="Genomic_DNA"/>
</dbReference>
<dbReference type="SUPFAM" id="SSF52402">
    <property type="entry name" value="Adenine nucleotide alpha hydrolases-like"/>
    <property type="match status" value="1"/>
</dbReference>
<proteinExistence type="inferred from homology"/>
<sequence>MYKTILMPVDVYEMELTDKAIRHAEYLAKESEGTIHLLYVLPKSPLFNTHGFSSDIRKFDEYLKKNAEEKMEELRGHFSLPKERVVLEIRYGSVRDEVNEVAQEIHADVIIVGSKNPSISTHLLGSNASSIIRHARFPVFVVR</sequence>
<gene>
    <name evidence="4" type="ORF">JT31_07140</name>
</gene>
<dbReference type="PIRSF" id="PIRSF006276">
    <property type="entry name" value="UspA"/>
    <property type="match status" value="1"/>
</dbReference>
<dbReference type="Gene3D" id="3.40.50.620">
    <property type="entry name" value="HUPs"/>
    <property type="match status" value="1"/>
</dbReference>
<dbReference type="RefSeq" id="WP_038474952.1">
    <property type="nucleotide sequence ID" value="NZ_CP009451.1"/>
</dbReference>
<dbReference type="PANTHER" id="PTHR46268:SF6">
    <property type="entry name" value="UNIVERSAL STRESS PROTEIN UP12"/>
    <property type="match status" value="1"/>
</dbReference>
<dbReference type="Proteomes" id="UP000029481">
    <property type="component" value="Chromosome"/>
</dbReference>
<dbReference type="OrthoDB" id="9792500at2"/>
<dbReference type="KEGG" id="cnt:JT31_07140"/>
<dbReference type="InterPro" id="IPR006016">
    <property type="entry name" value="UspA"/>
</dbReference>
<keyword evidence="2" id="KW-0963">Cytoplasm</keyword>
<keyword evidence="5" id="KW-1185">Reference proteome</keyword>
<evidence type="ECO:0000313" key="4">
    <source>
        <dbReference type="EMBL" id="AIR04390.1"/>
    </source>
</evidence>
<organism evidence="4 5">
    <name type="scientific">Cedecea neteri</name>
    <dbReference type="NCBI Taxonomy" id="158822"/>
    <lineage>
        <taxon>Bacteria</taxon>
        <taxon>Pseudomonadati</taxon>
        <taxon>Pseudomonadota</taxon>
        <taxon>Gammaproteobacteria</taxon>
        <taxon>Enterobacterales</taxon>
        <taxon>Enterobacteriaceae</taxon>
        <taxon>Cedecea</taxon>
    </lineage>
</organism>
<dbReference type="InterPro" id="IPR006015">
    <property type="entry name" value="Universal_stress_UspA"/>
</dbReference>
<evidence type="ECO:0000313" key="5">
    <source>
        <dbReference type="Proteomes" id="UP000029481"/>
    </source>
</evidence>
<dbReference type="AlphaFoldDB" id="A0A089RD02"/>
<dbReference type="CDD" id="cd00293">
    <property type="entry name" value="USP-like"/>
    <property type="match status" value="1"/>
</dbReference>
<accession>A0A089RD02</accession>
<dbReference type="InterPro" id="IPR014729">
    <property type="entry name" value="Rossmann-like_a/b/a_fold"/>
</dbReference>
<protein>
    <recommendedName>
        <fullName evidence="2">Universal stress protein</fullName>
    </recommendedName>
</protein>
<comment type="similarity">
    <text evidence="1 2">Belongs to the universal stress protein A family.</text>
</comment>
<reference evidence="4 5" key="1">
    <citation type="submission" date="2014-09" db="EMBL/GenBank/DDBJ databases">
        <title>Cedecea neteri SSMD04 Genome Sequencing.</title>
        <authorList>
            <person name="Tan J.-Y."/>
        </authorList>
    </citation>
    <scope>NUCLEOTIDE SEQUENCE [LARGE SCALE GENOMIC DNA]</scope>
    <source>
        <strain evidence="4 5">SSMD04</strain>
    </source>
</reference>
<dbReference type="PRINTS" id="PR01438">
    <property type="entry name" value="UNVRSLSTRESS"/>
</dbReference>
<evidence type="ECO:0000259" key="3">
    <source>
        <dbReference type="Pfam" id="PF00582"/>
    </source>
</evidence>
<dbReference type="Pfam" id="PF00582">
    <property type="entry name" value="Usp"/>
    <property type="match status" value="1"/>
</dbReference>
<dbReference type="PANTHER" id="PTHR46268">
    <property type="entry name" value="STRESS RESPONSE PROTEIN NHAX"/>
    <property type="match status" value="1"/>
</dbReference>
<comment type="function">
    <text evidence="2">Required for resistance to DNA-damaging agents.</text>
</comment>
<evidence type="ECO:0000256" key="2">
    <source>
        <dbReference type="PIRNR" id="PIRNR006276"/>
    </source>
</evidence>
<name>A0A089RD02_9ENTR</name>
<evidence type="ECO:0000256" key="1">
    <source>
        <dbReference type="ARBA" id="ARBA00008791"/>
    </source>
</evidence>
<comment type="subcellular location">
    <subcellularLocation>
        <location evidence="2">Cytoplasm</location>
    </subcellularLocation>
</comment>
<dbReference type="GO" id="GO:0005737">
    <property type="term" value="C:cytoplasm"/>
    <property type="evidence" value="ECO:0007669"/>
    <property type="project" value="UniProtKB-SubCell"/>
</dbReference>
<feature type="domain" description="UspA" evidence="3">
    <location>
        <begin position="1"/>
        <end position="143"/>
    </location>
</feature>
<dbReference type="NCBIfam" id="NF012000">
    <property type="entry name" value="PRK15456.1"/>
    <property type="match status" value="1"/>
</dbReference>